<organism evidence="1 2">
    <name type="scientific">Daphnia magna</name>
    <dbReference type="NCBI Taxonomy" id="35525"/>
    <lineage>
        <taxon>Eukaryota</taxon>
        <taxon>Metazoa</taxon>
        <taxon>Ecdysozoa</taxon>
        <taxon>Arthropoda</taxon>
        <taxon>Crustacea</taxon>
        <taxon>Branchiopoda</taxon>
        <taxon>Diplostraca</taxon>
        <taxon>Cladocera</taxon>
        <taxon>Anomopoda</taxon>
        <taxon>Daphniidae</taxon>
        <taxon>Daphnia</taxon>
    </lineage>
</organism>
<evidence type="ECO:0000313" key="2">
    <source>
        <dbReference type="Proteomes" id="UP001234178"/>
    </source>
</evidence>
<reference evidence="1 2" key="1">
    <citation type="journal article" date="2023" name="Nucleic Acids Res.">
        <title>The hologenome of Daphnia magna reveals possible DNA methylation and microbiome-mediated evolution of the host genome.</title>
        <authorList>
            <person name="Chaturvedi A."/>
            <person name="Li X."/>
            <person name="Dhandapani V."/>
            <person name="Marshall H."/>
            <person name="Kissane S."/>
            <person name="Cuenca-Cambronero M."/>
            <person name="Asole G."/>
            <person name="Calvet F."/>
            <person name="Ruiz-Romero M."/>
            <person name="Marangio P."/>
            <person name="Guigo R."/>
            <person name="Rago D."/>
            <person name="Mirbahai L."/>
            <person name="Eastwood N."/>
            <person name="Colbourne J.K."/>
            <person name="Zhou J."/>
            <person name="Mallon E."/>
            <person name="Orsini L."/>
        </authorList>
    </citation>
    <scope>NUCLEOTIDE SEQUENCE [LARGE SCALE GENOMIC DNA]</scope>
    <source>
        <strain evidence="1">LRV0_1</strain>
    </source>
</reference>
<evidence type="ECO:0000313" key="1">
    <source>
        <dbReference type="EMBL" id="KAK4036261.1"/>
    </source>
</evidence>
<name>A0ABR0B3I2_9CRUS</name>
<dbReference type="EMBL" id="JAOYFB010000040">
    <property type="protein sequence ID" value="KAK4036261.1"/>
    <property type="molecule type" value="Genomic_DNA"/>
</dbReference>
<protein>
    <recommendedName>
        <fullName evidence="3">Secreted protein</fullName>
    </recommendedName>
</protein>
<keyword evidence="2" id="KW-1185">Reference proteome</keyword>
<proteinExistence type="predicted"/>
<accession>A0ABR0B3I2</accession>
<comment type="caution">
    <text evidence="1">The sequence shown here is derived from an EMBL/GenBank/DDBJ whole genome shotgun (WGS) entry which is preliminary data.</text>
</comment>
<sequence length="86" mass="9425">MDAFALGHFAIVVTLGKGLRVPHGFFRLKFCIADLNCPTLTELSGHECSSPPAAITTRTPRMTAATNKQSLIVIHHRQLLFTATYT</sequence>
<evidence type="ECO:0008006" key="3">
    <source>
        <dbReference type="Google" id="ProtNLM"/>
    </source>
</evidence>
<dbReference type="Proteomes" id="UP001234178">
    <property type="component" value="Unassembled WGS sequence"/>
</dbReference>
<gene>
    <name evidence="1" type="ORF">OUZ56_028324</name>
</gene>